<sequence>MEAPMGVAPAHESIRWAAVTRALLCIPRDCVMGRGKRGAARKCMCCCWASGGLVHTELPFLVLARLESRLCGGDKQ</sequence>
<dbReference type="AlphaFoldDB" id="A0AAV4SJY2"/>
<dbReference type="EMBL" id="BPLR01009802">
    <property type="protein sequence ID" value="GIY34733.1"/>
    <property type="molecule type" value="Genomic_DNA"/>
</dbReference>
<name>A0AAV4SJY2_CAEEX</name>
<reference evidence="1 2" key="1">
    <citation type="submission" date="2021-06" db="EMBL/GenBank/DDBJ databases">
        <title>Caerostris extrusa draft genome.</title>
        <authorList>
            <person name="Kono N."/>
            <person name="Arakawa K."/>
        </authorList>
    </citation>
    <scope>NUCLEOTIDE SEQUENCE [LARGE SCALE GENOMIC DNA]</scope>
</reference>
<proteinExistence type="predicted"/>
<comment type="caution">
    <text evidence="1">The sequence shown here is derived from an EMBL/GenBank/DDBJ whole genome shotgun (WGS) entry which is preliminary data.</text>
</comment>
<protein>
    <submittedName>
        <fullName evidence="1">Uncharacterized protein</fullName>
    </submittedName>
</protein>
<dbReference type="Proteomes" id="UP001054945">
    <property type="component" value="Unassembled WGS sequence"/>
</dbReference>
<accession>A0AAV4SJY2</accession>
<organism evidence="1 2">
    <name type="scientific">Caerostris extrusa</name>
    <name type="common">Bark spider</name>
    <name type="synonym">Caerostris bankana</name>
    <dbReference type="NCBI Taxonomy" id="172846"/>
    <lineage>
        <taxon>Eukaryota</taxon>
        <taxon>Metazoa</taxon>
        <taxon>Ecdysozoa</taxon>
        <taxon>Arthropoda</taxon>
        <taxon>Chelicerata</taxon>
        <taxon>Arachnida</taxon>
        <taxon>Araneae</taxon>
        <taxon>Araneomorphae</taxon>
        <taxon>Entelegynae</taxon>
        <taxon>Araneoidea</taxon>
        <taxon>Araneidae</taxon>
        <taxon>Caerostris</taxon>
    </lineage>
</organism>
<evidence type="ECO:0000313" key="2">
    <source>
        <dbReference type="Proteomes" id="UP001054945"/>
    </source>
</evidence>
<gene>
    <name evidence="1" type="ORF">CEXT_521911</name>
</gene>
<keyword evidence="2" id="KW-1185">Reference proteome</keyword>
<evidence type="ECO:0000313" key="1">
    <source>
        <dbReference type="EMBL" id="GIY34733.1"/>
    </source>
</evidence>